<sequence length="569" mass="64532">MQADHWLSRYASDYHAWRKVYSGQDLIAYQRPLGLVETSFDIDGVHYGGRADVNSAFTVEVRSNLTVDEFRRRITLAWANLRIFHVLLMATVVRDSTFTSREFKLKIPASSREVFDNAASSIRFLQDNHKRVDIDDFFKHCTNSTRVVDSDKSLSELLVLPSEPLHGGTFRLSFFLVAAHETCDGLVLLANWWPHFLCLLNTPVAELERNLEHERLPKRLWARLPRAQEDLYPRIQGSVARQRWYWAIMRVLRHVRSPPPQGFKNPLKQAKRLENAILPQPKYPDVFEYSEERKPPINGYRIGAVLSQTVTDRLERLARAVGASVGAACFALVGLVMMELEEAKNPHVPLEQRLPFVGSFPINPRPFFGFTSLADSCMLTFSDGIWLPFLPSALPVESRLRLLTRQAHRQLGMYQKRLQSDKLKGSWDPTDPARVIASSYLVGLERIEIKKPGYLQSGINPQGAYPARWSLGTATCGISSMGSVKKFLQSGKYKLDEEATKKTGLVADYRACRTCVRARDGEFLVGVSGMDDGMTFDVSYDGSEITEEMGSVWRSKIENLFEPSLVARL</sequence>
<dbReference type="InterPro" id="IPR023213">
    <property type="entry name" value="CAT-like_dom_sf"/>
</dbReference>
<protein>
    <submittedName>
        <fullName evidence="1">Uncharacterized protein</fullName>
    </submittedName>
</protein>
<comment type="caution">
    <text evidence="1">The sequence shown here is derived from an EMBL/GenBank/DDBJ whole genome shotgun (WGS) entry which is preliminary data.</text>
</comment>
<evidence type="ECO:0000313" key="2">
    <source>
        <dbReference type="Proteomes" id="UP001363622"/>
    </source>
</evidence>
<dbReference type="InterPro" id="IPR052058">
    <property type="entry name" value="Alcohol_O-acetyltransferase"/>
</dbReference>
<dbReference type="PANTHER" id="PTHR28037">
    <property type="entry name" value="ALCOHOL O-ACETYLTRANSFERASE 1-RELATED"/>
    <property type="match status" value="1"/>
</dbReference>
<dbReference type="Proteomes" id="UP001363622">
    <property type="component" value="Unassembled WGS sequence"/>
</dbReference>
<reference evidence="1 2" key="1">
    <citation type="submission" date="2024-04" db="EMBL/GenBank/DDBJ databases">
        <title>Phyllosticta paracitricarpa is synonymous to the EU quarantine fungus P. citricarpa based on phylogenomic analyses.</title>
        <authorList>
            <consortium name="Lawrence Berkeley National Laboratory"/>
            <person name="Van Ingen-Buijs V.A."/>
            <person name="Van Westerhoven A.C."/>
            <person name="Haridas S."/>
            <person name="Skiadas P."/>
            <person name="Martin F."/>
            <person name="Groenewald J.Z."/>
            <person name="Crous P.W."/>
            <person name="Seidl M.F."/>
        </authorList>
    </citation>
    <scope>NUCLEOTIDE SEQUENCE [LARGE SCALE GENOMIC DNA]</scope>
    <source>
        <strain evidence="1 2">CBS 123371</strain>
    </source>
</reference>
<proteinExistence type="predicted"/>
<name>A0ABR1KRR7_9PEZI</name>
<dbReference type="Gene3D" id="3.30.559.10">
    <property type="entry name" value="Chloramphenicol acetyltransferase-like domain"/>
    <property type="match status" value="1"/>
</dbReference>
<evidence type="ECO:0000313" key="1">
    <source>
        <dbReference type="EMBL" id="KAK7520137.1"/>
    </source>
</evidence>
<keyword evidence="2" id="KW-1185">Reference proteome</keyword>
<dbReference type="EMBL" id="JBBPHU010000003">
    <property type="protein sequence ID" value="KAK7520137.1"/>
    <property type="molecule type" value="Genomic_DNA"/>
</dbReference>
<accession>A0ABR1KRR7</accession>
<dbReference type="PANTHER" id="PTHR28037:SF1">
    <property type="entry name" value="ALCOHOL O-ACETYLTRANSFERASE 1-RELATED"/>
    <property type="match status" value="1"/>
</dbReference>
<organism evidence="1 2">
    <name type="scientific">Phyllosticta citriasiana</name>
    <dbReference type="NCBI Taxonomy" id="595635"/>
    <lineage>
        <taxon>Eukaryota</taxon>
        <taxon>Fungi</taxon>
        <taxon>Dikarya</taxon>
        <taxon>Ascomycota</taxon>
        <taxon>Pezizomycotina</taxon>
        <taxon>Dothideomycetes</taxon>
        <taxon>Dothideomycetes incertae sedis</taxon>
        <taxon>Botryosphaeriales</taxon>
        <taxon>Phyllostictaceae</taxon>
        <taxon>Phyllosticta</taxon>
    </lineage>
</organism>
<gene>
    <name evidence="1" type="ORF">IWZ03DRAFT_130543</name>
</gene>